<dbReference type="InterPro" id="IPR011011">
    <property type="entry name" value="Znf_FYVE_PHD"/>
</dbReference>
<organism evidence="1 2">
    <name type="scientific">Hebeloma cylindrosporum</name>
    <dbReference type="NCBI Taxonomy" id="76867"/>
    <lineage>
        <taxon>Eukaryota</taxon>
        <taxon>Fungi</taxon>
        <taxon>Dikarya</taxon>
        <taxon>Basidiomycota</taxon>
        <taxon>Agaricomycotina</taxon>
        <taxon>Agaricomycetes</taxon>
        <taxon>Agaricomycetidae</taxon>
        <taxon>Agaricales</taxon>
        <taxon>Agaricineae</taxon>
        <taxon>Hymenogastraceae</taxon>
        <taxon>Hebeloma</taxon>
    </lineage>
</organism>
<dbReference type="EMBL" id="KN831794">
    <property type="protein sequence ID" value="KIM37955.1"/>
    <property type="molecule type" value="Genomic_DNA"/>
</dbReference>
<dbReference type="OrthoDB" id="3005038at2759"/>
<reference evidence="1 2" key="1">
    <citation type="submission" date="2014-04" db="EMBL/GenBank/DDBJ databases">
        <authorList>
            <consortium name="DOE Joint Genome Institute"/>
            <person name="Kuo A."/>
            <person name="Gay G."/>
            <person name="Dore J."/>
            <person name="Kohler A."/>
            <person name="Nagy L.G."/>
            <person name="Floudas D."/>
            <person name="Copeland A."/>
            <person name="Barry K.W."/>
            <person name="Cichocki N."/>
            <person name="Veneault-Fourrey C."/>
            <person name="LaButti K."/>
            <person name="Lindquist E.A."/>
            <person name="Lipzen A."/>
            <person name="Lundell T."/>
            <person name="Morin E."/>
            <person name="Murat C."/>
            <person name="Sun H."/>
            <person name="Tunlid A."/>
            <person name="Henrissat B."/>
            <person name="Grigoriev I.V."/>
            <person name="Hibbett D.S."/>
            <person name="Martin F."/>
            <person name="Nordberg H.P."/>
            <person name="Cantor M.N."/>
            <person name="Hua S.X."/>
        </authorList>
    </citation>
    <scope>NUCLEOTIDE SEQUENCE [LARGE SCALE GENOMIC DNA]</scope>
    <source>
        <strain evidence="2">h7</strain>
    </source>
</reference>
<evidence type="ECO:0000313" key="2">
    <source>
        <dbReference type="Proteomes" id="UP000053424"/>
    </source>
</evidence>
<reference evidence="2" key="2">
    <citation type="submission" date="2015-01" db="EMBL/GenBank/DDBJ databases">
        <title>Evolutionary Origins and Diversification of the Mycorrhizal Mutualists.</title>
        <authorList>
            <consortium name="DOE Joint Genome Institute"/>
            <consortium name="Mycorrhizal Genomics Consortium"/>
            <person name="Kohler A."/>
            <person name="Kuo A."/>
            <person name="Nagy L.G."/>
            <person name="Floudas D."/>
            <person name="Copeland A."/>
            <person name="Barry K.W."/>
            <person name="Cichocki N."/>
            <person name="Veneault-Fourrey C."/>
            <person name="LaButti K."/>
            <person name="Lindquist E.A."/>
            <person name="Lipzen A."/>
            <person name="Lundell T."/>
            <person name="Morin E."/>
            <person name="Murat C."/>
            <person name="Riley R."/>
            <person name="Ohm R."/>
            <person name="Sun H."/>
            <person name="Tunlid A."/>
            <person name="Henrissat B."/>
            <person name="Grigoriev I.V."/>
            <person name="Hibbett D.S."/>
            <person name="Martin F."/>
        </authorList>
    </citation>
    <scope>NUCLEOTIDE SEQUENCE [LARGE SCALE GENOMIC DNA]</scope>
    <source>
        <strain evidence="2">h7</strain>
    </source>
</reference>
<sequence>MYYRLSVELKGLVVMVMNGHCICIKWYSPKLDVQRFCHECNKWFHIKCLTDPQPSEGETVSLPKKIASMPVVCGALGKVNDEWRITGSGRKIQRVKFWKEVGIFPEDWTKELIPSSPWQVITNDTSKEAYIYLAIVLNVTASKWKGHK</sequence>
<keyword evidence="2" id="KW-1185">Reference proteome</keyword>
<gene>
    <name evidence="1" type="ORF">M413DRAFT_13130</name>
</gene>
<name>A0A0C3BMP1_HEBCY</name>
<dbReference type="AlphaFoldDB" id="A0A0C3BMP1"/>
<dbReference type="Proteomes" id="UP000053424">
    <property type="component" value="Unassembled WGS sequence"/>
</dbReference>
<proteinExistence type="predicted"/>
<dbReference type="SUPFAM" id="SSF57903">
    <property type="entry name" value="FYVE/PHD zinc finger"/>
    <property type="match status" value="1"/>
</dbReference>
<accession>A0A0C3BMP1</accession>
<evidence type="ECO:0000313" key="1">
    <source>
        <dbReference type="EMBL" id="KIM37955.1"/>
    </source>
</evidence>
<dbReference type="HOGENOM" id="CLU_1759029_0_0_1"/>
<protein>
    <submittedName>
        <fullName evidence="1">Uncharacterized protein</fullName>
    </submittedName>
</protein>